<comment type="caution">
    <text evidence="1">The sequence shown here is derived from an EMBL/GenBank/DDBJ whole genome shotgun (WGS) entry which is preliminary data.</text>
</comment>
<dbReference type="NCBIfam" id="NF040656">
    <property type="entry name" value="GHMP_GYDIA"/>
    <property type="match status" value="1"/>
</dbReference>
<name>A0ABW5NUR3_9FLAO</name>
<dbReference type="InterPro" id="IPR047765">
    <property type="entry name" value="GHMP_GYDIA-like"/>
</dbReference>
<proteinExistence type="predicted"/>
<evidence type="ECO:0000313" key="2">
    <source>
        <dbReference type="Proteomes" id="UP001597480"/>
    </source>
</evidence>
<dbReference type="GO" id="GO:0016301">
    <property type="term" value="F:kinase activity"/>
    <property type="evidence" value="ECO:0007669"/>
    <property type="project" value="UniProtKB-KW"/>
</dbReference>
<keyword evidence="1" id="KW-0808">Transferase</keyword>
<dbReference type="InterPro" id="IPR014721">
    <property type="entry name" value="Ribsml_uS5_D2-typ_fold_subgr"/>
</dbReference>
<accession>A0ABW5NUR3</accession>
<dbReference type="SUPFAM" id="SSF54211">
    <property type="entry name" value="Ribosomal protein S5 domain 2-like"/>
    <property type="match status" value="1"/>
</dbReference>
<dbReference type="Proteomes" id="UP001597480">
    <property type="component" value="Unassembled WGS sequence"/>
</dbReference>
<dbReference type="EMBL" id="JBHUMD010000007">
    <property type="protein sequence ID" value="MFD2601859.1"/>
    <property type="molecule type" value="Genomic_DNA"/>
</dbReference>
<keyword evidence="1" id="KW-0418">Kinase</keyword>
<gene>
    <name evidence="1" type="ORF">ACFSR3_07320</name>
</gene>
<dbReference type="RefSeq" id="WP_379820375.1">
    <property type="nucleotide sequence ID" value="NZ_JBHUMD010000007.1"/>
</dbReference>
<dbReference type="Gene3D" id="3.30.230.10">
    <property type="match status" value="1"/>
</dbReference>
<dbReference type="InterPro" id="IPR020568">
    <property type="entry name" value="Ribosomal_Su5_D2-typ_SF"/>
</dbReference>
<organism evidence="1 2">
    <name type="scientific">Flavobacterium suzhouense</name>
    <dbReference type="NCBI Taxonomy" id="1529638"/>
    <lineage>
        <taxon>Bacteria</taxon>
        <taxon>Pseudomonadati</taxon>
        <taxon>Bacteroidota</taxon>
        <taxon>Flavobacteriia</taxon>
        <taxon>Flavobacteriales</taxon>
        <taxon>Flavobacteriaceae</taxon>
        <taxon>Flavobacterium</taxon>
    </lineage>
</organism>
<evidence type="ECO:0000313" key="1">
    <source>
        <dbReference type="EMBL" id="MFD2601859.1"/>
    </source>
</evidence>
<sequence>MKKTFYSNGKLLLIGEYTVIDGSEAFAVPTIYGQHLDIEDYDTDILKWESLDANGKSWFKASLSYQTIHENRRTGNAITDTLIDILHHAHKANPAVLAPDTGYKTTSRLTFPKNWGLGSSSTLINNIAQWFEIDAFELLKHSFGGSGYDIACAQHNTPIIYQIIENKPTVKTISFNPAFLDKLYFVYLNKKENTRASVIRYKEKTAEIPVLINEVNTIIEEAYKTEDFNRFCELLDKHSALMSNVLELKTVKEDLFSDFKGTLKSLGAWGGDFILAAANENPEAYFKSKGFETVIPYKDMIINKD</sequence>
<protein>
    <submittedName>
        <fullName evidence="1">GYDIA family GHMP kinase</fullName>
    </submittedName>
</protein>
<reference evidence="2" key="1">
    <citation type="journal article" date="2019" name="Int. J. Syst. Evol. Microbiol.">
        <title>The Global Catalogue of Microorganisms (GCM) 10K type strain sequencing project: providing services to taxonomists for standard genome sequencing and annotation.</title>
        <authorList>
            <consortium name="The Broad Institute Genomics Platform"/>
            <consortium name="The Broad Institute Genome Sequencing Center for Infectious Disease"/>
            <person name="Wu L."/>
            <person name="Ma J."/>
        </authorList>
    </citation>
    <scope>NUCLEOTIDE SEQUENCE [LARGE SCALE GENOMIC DNA]</scope>
    <source>
        <strain evidence="2">KCTC 42107</strain>
    </source>
</reference>
<keyword evidence="2" id="KW-1185">Reference proteome</keyword>